<comment type="caution">
    <text evidence="1">The sequence shown here is derived from an EMBL/GenBank/DDBJ whole genome shotgun (WGS) entry which is preliminary data.</text>
</comment>
<accession>A0ABQ4KLG3</accession>
<evidence type="ECO:0008006" key="3">
    <source>
        <dbReference type="Google" id="ProtNLM"/>
    </source>
</evidence>
<organism evidence="1 2">
    <name type="scientific">Lederbergia ruris</name>
    <dbReference type="NCBI Taxonomy" id="217495"/>
    <lineage>
        <taxon>Bacteria</taxon>
        <taxon>Bacillati</taxon>
        <taxon>Bacillota</taxon>
        <taxon>Bacilli</taxon>
        <taxon>Bacillales</taxon>
        <taxon>Bacillaceae</taxon>
        <taxon>Lederbergia</taxon>
    </lineage>
</organism>
<dbReference type="Proteomes" id="UP000679950">
    <property type="component" value="Unassembled WGS sequence"/>
</dbReference>
<evidence type="ECO:0000313" key="2">
    <source>
        <dbReference type="Proteomes" id="UP000679950"/>
    </source>
</evidence>
<evidence type="ECO:0000313" key="1">
    <source>
        <dbReference type="EMBL" id="GIN58788.1"/>
    </source>
</evidence>
<protein>
    <recommendedName>
        <fullName evidence="3">SH3 domain-containing protein</fullName>
    </recommendedName>
</protein>
<proteinExistence type="predicted"/>
<dbReference type="EMBL" id="BORB01000030">
    <property type="protein sequence ID" value="GIN58788.1"/>
    <property type="molecule type" value="Genomic_DNA"/>
</dbReference>
<reference evidence="1 2" key="1">
    <citation type="submission" date="2021-03" db="EMBL/GenBank/DDBJ databases">
        <title>Antimicrobial resistance genes in bacteria isolated from Japanese honey, and their potential for conferring macrolide and lincosamide resistance in the American foulbrood pathogen Paenibacillus larvae.</title>
        <authorList>
            <person name="Okamoto M."/>
            <person name="Kumagai M."/>
            <person name="Kanamori H."/>
            <person name="Takamatsu D."/>
        </authorList>
    </citation>
    <scope>NUCLEOTIDE SEQUENCE [LARGE SCALE GENOMIC DNA]</scope>
    <source>
        <strain evidence="1 2">J8TS2</strain>
    </source>
</reference>
<sequence length="72" mass="8340">MADSKKKAIVKKNDVFSYARPSKNAIKVNQFKKDDEITVYPLIKGWFELRPVDTDGIMNTEFIAESEIKFLK</sequence>
<gene>
    <name evidence="1" type="ORF">J8TS2_31070</name>
</gene>
<keyword evidence="2" id="KW-1185">Reference proteome</keyword>
<name>A0ABQ4KLG3_9BACI</name>
<dbReference type="RefSeq" id="WP_212966887.1">
    <property type="nucleotide sequence ID" value="NZ_BORB01000030.1"/>
</dbReference>